<dbReference type="InterPro" id="IPR036291">
    <property type="entry name" value="NAD(P)-bd_dom_sf"/>
</dbReference>
<sequence length="253" mass="26567">MRLQEKVAVITGAGSGIGRSTSVLFAQQGAKVAVADVNSQAAEETVGIIREAGGEAVPVRVDVSKEDSVKEMFNTAVQHFGKLDIVFNNAGVPMTPHPIEEITEELYDRIFNVNVKGVIFGCKHAVPFFKKQGYGGVIINTASTVASSPKPGLNVYAASKNAVITLTKSFALDLADSQIRVVGISPAAVDSPMFAGFIGDRDEAEAKKSYISTIPLGRLVQPDDIANAALYLASDEASLVTGIVLNVCGGRSV</sequence>
<accession>A0A0D5NPC6</accession>
<evidence type="ECO:0000256" key="2">
    <source>
        <dbReference type="ARBA" id="ARBA00023002"/>
    </source>
</evidence>
<name>A0A0D5NPC6_9BACL</name>
<dbReference type="PRINTS" id="PR00080">
    <property type="entry name" value="SDRFAMILY"/>
</dbReference>
<dbReference type="KEGG" id="pbj:VN24_22115"/>
<comment type="similarity">
    <text evidence="1">Belongs to the short-chain dehydrogenases/reductases (SDR) family.</text>
</comment>
<dbReference type="InterPro" id="IPR002347">
    <property type="entry name" value="SDR_fam"/>
</dbReference>
<evidence type="ECO:0000313" key="4">
    <source>
        <dbReference type="Proteomes" id="UP000032633"/>
    </source>
</evidence>
<keyword evidence="4" id="KW-1185">Reference proteome</keyword>
<dbReference type="AlphaFoldDB" id="A0A0D5NPC6"/>
<dbReference type="PATRIC" id="fig|1126833.4.peg.4859"/>
<dbReference type="PANTHER" id="PTHR43639:SF1">
    <property type="entry name" value="SHORT-CHAIN DEHYDROGENASE_REDUCTASE FAMILY PROTEIN"/>
    <property type="match status" value="1"/>
</dbReference>
<dbReference type="Proteomes" id="UP000032633">
    <property type="component" value="Chromosome"/>
</dbReference>
<dbReference type="PANTHER" id="PTHR43639">
    <property type="entry name" value="OXIDOREDUCTASE, SHORT-CHAIN DEHYDROGENASE/REDUCTASE FAMILY (AFU_ORTHOLOGUE AFUA_5G02870)"/>
    <property type="match status" value="1"/>
</dbReference>
<dbReference type="EC" id="1.1.1.100" evidence="3"/>
<dbReference type="RefSeq" id="WP_045672193.1">
    <property type="nucleotide sequence ID" value="NZ_CP011058.1"/>
</dbReference>
<dbReference type="PROSITE" id="PS00061">
    <property type="entry name" value="ADH_SHORT"/>
    <property type="match status" value="1"/>
</dbReference>
<organism evidence="3 4">
    <name type="scientific">Paenibacillus beijingensis</name>
    <dbReference type="NCBI Taxonomy" id="1126833"/>
    <lineage>
        <taxon>Bacteria</taxon>
        <taxon>Bacillati</taxon>
        <taxon>Bacillota</taxon>
        <taxon>Bacilli</taxon>
        <taxon>Bacillales</taxon>
        <taxon>Paenibacillaceae</taxon>
        <taxon>Paenibacillus</taxon>
    </lineage>
</organism>
<dbReference type="NCBIfam" id="NF005559">
    <property type="entry name" value="PRK07231.1"/>
    <property type="match status" value="1"/>
</dbReference>
<dbReference type="GO" id="GO:0008206">
    <property type="term" value="P:bile acid metabolic process"/>
    <property type="evidence" value="ECO:0007669"/>
    <property type="project" value="UniProtKB-ARBA"/>
</dbReference>
<evidence type="ECO:0000313" key="3">
    <source>
        <dbReference type="EMBL" id="AJY76768.1"/>
    </source>
</evidence>
<dbReference type="PRINTS" id="PR00081">
    <property type="entry name" value="GDHRDH"/>
</dbReference>
<keyword evidence="2 3" id="KW-0560">Oxidoreductase</keyword>
<dbReference type="GO" id="GO:0004316">
    <property type="term" value="F:3-oxoacyl-[acyl-carrier-protein] reductase (NADPH) activity"/>
    <property type="evidence" value="ECO:0007669"/>
    <property type="project" value="UniProtKB-EC"/>
</dbReference>
<protein>
    <submittedName>
        <fullName evidence="3">3-ketoacyl-ACP reductase</fullName>
        <ecNumber evidence="3">1.1.1.100</ecNumber>
    </submittedName>
</protein>
<dbReference type="SUPFAM" id="SSF51735">
    <property type="entry name" value="NAD(P)-binding Rossmann-fold domains"/>
    <property type="match status" value="1"/>
</dbReference>
<dbReference type="Gene3D" id="3.40.50.720">
    <property type="entry name" value="NAD(P)-binding Rossmann-like Domain"/>
    <property type="match status" value="1"/>
</dbReference>
<dbReference type="Pfam" id="PF13561">
    <property type="entry name" value="adh_short_C2"/>
    <property type="match status" value="1"/>
</dbReference>
<evidence type="ECO:0000256" key="1">
    <source>
        <dbReference type="ARBA" id="ARBA00006484"/>
    </source>
</evidence>
<reference evidence="4" key="2">
    <citation type="submission" date="2015-03" db="EMBL/GenBank/DDBJ databases">
        <title>Genome sequence of Paenibacillus beijingensis strain DSM 24997T.</title>
        <authorList>
            <person name="Kwak Y."/>
            <person name="Shin J.-H."/>
        </authorList>
    </citation>
    <scope>NUCLEOTIDE SEQUENCE [LARGE SCALE GENOMIC DNA]</scope>
    <source>
        <strain evidence="4">DSM 24997</strain>
    </source>
</reference>
<reference evidence="3 4" key="1">
    <citation type="journal article" date="2015" name="J. Biotechnol.">
        <title>Complete genome sequence of Paenibacillus beijingensis 7188(T) (=DSM 24997(T)), a novel rhizobacterium from jujube garden soil.</title>
        <authorList>
            <person name="Kwak Y."/>
            <person name="Shin J.H."/>
        </authorList>
    </citation>
    <scope>NUCLEOTIDE SEQUENCE [LARGE SCALE GENOMIC DNA]</scope>
    <source>
        <strain evidence="3 4">DSM 24997</strain>
    </source>
</reference>
<dbReference type="EMBL" id="CP011058">
    <property type="protein sequence ID" value="AJY76768.1"/>
    <property type="molecule type" value="Genomic_DNA"/>
</dbReference>
<dbReference type="OrthoDB" id="306388at2"/>
<dbReference type="FunFam" id="3.40.50.720:FF:000084">
    <property type="entry name" value="Short-chain dehydrogenase reductase"/>
    <property type="match status" value="1"/>
</dbReference>
<dbReference type="HOGENOM" id="CLU_010194_1_0_9"/>
<dbReference type="STRING" id="1126833.VN24_22115"/>
<dbReference type="InterPro" id="IPR020904">
    <property type="entry name" value="Sc_DH/Rdtase_CS"/>
</dbReference>
<proteinExistence type="inferred from homology"/>
<gene>
    <name evidence="3" type="primary">fabG</name>
    <name evidence="3" type="ORF">VN24_22115</name>
</gene>